<comment type="caution">
    <text evidence="1">The sequence shown here is derived from an EMBL/GenBank/DDBJ whole genome shotgun (WGS) entry which is preliminary data.</text>
</comment>
<dbReference type="Proteomes" id="UP000193781">
    <property type="component" value="Unassembled WGS sequence"/>
</dbReference>
<proteinExistence type="predicted"/>
<reference evidence="1 2" key="1">
    <citation type="submission" date="2016-01" db="EMBL/GenBank/DDBJ databases">
        <title>The new phylogeny of the genus Mycobacterium.</title>
        <authorList>
            <person name="Tarcisio F."/>
            <person name="Conor M."/>
            <person name="Antonella G."/>
            <person name="Elisabetta G."/>
            <person name="Giulia F.S."/>
            <person name="Sara T."/>
            <person name="Anna F."/>
            <person name="Clotilde B."/>
            <person name="Roberto B."/>
            <person name="Veronica D.S."/>
            <person name="Fabio R."/>
            <person name="Monica P."/>
            <person name="Olivier J."/>
            <person name="Enrico T."/>
            <person name="Nicola S."/>
        </authorList>
    </citation>
    <scope>NUCLEOTIDE SEQUENCE [LARGE SCALE GENOMIC DNA]</scope>
    <source>
        <strain evidence="1 2">DSM 44803</strain>
    </source>
</reference>
<evidence type="ECO:0000313" key="2">
    <source>
        <dbReference type="Proteomes" id="UP000193781"/>
    </source>
</evidence>
<sequence length="150" mass="16001">MQCKGISAGSGRLSGDESQTKAVASKTQLVSAVARFSKWFGGAKFTRLCMSRTDGTPRLGSGQVTLSLHTAMWRFWLQEAIDAAVVAAVVADEIPPLYEQFDAGNPTEEDLDDFPGTTVTAKRFKHPACDSLRTSAYRPANALACGDALG</sequence>
<protein>
    <submittedName>
        <fullName evidence="1">Uncharacterized protein</fullName>
    </submittedName>
</protein>
<name>A0A1X1ZZ56_9MYCO</name>
<evidence type="ECO:0000313" key="1">
    <source>
        <dbReference type="EMBL" id="ORW32171.1"/>
    </source>
</evidence>
<dbReference type="EMBL" id="LQPH01000034">
    <property type="protein sequence ID" value="ORW32171.1"/>
    <property type="molecule type" value="Genomic_DNA"/>
</dbReference>
<gene>
    <name evidence="1" type="ORF">AWC17_25200</name>
</gene>
<dbReference type="AlphaFoldDB" id="A0A1X1ZZ56"/>
<keyword evidence="2" id="KW-1185">Reference proteome</keyword>
<accession>A0A1X1ZZ56</accession>
<organism evidence="1 2">
    <name type="scientific">Mycobacterium nebraskense</name>
    <dbReference type="NCBI Taxonomy" id="244292"/>
    <lineage>
        <taxon>Bacteria</taxon>
        <taxon>Bacillati</taxon>
        <taxon>Actinomycetota</taxon>
        <taxon>Actinomycetes</taxon>
        <taxon>Mycobacteriales</taxon>
        <taxon>Mycobacteriaceae</taxon>
        <taxon>Mycobacterium</taxon>
    </lineage>
</organism>